<name>A0A0L0EZF8_9EUKA</name>
<reference evidence="1 2" key="1">
    <citation type="submission" date="2011-02" db="EMBL/GenBank/DDBJ databases">
        <title>The Genome Sequence of Sphaeroforma arctica JP610.</title>
        <authorList>
            <consortium name="The Broad Institute Genome Sequencing Platform"/>
            <person name="Russ C."/>
            <person name="Cuomo C."/>
            <person name="Young S.K."/>
            <person name="Zeng Q."/>
            <person name="Gargeya S."/>
            <person name="Alvarado L."/>
            <person name="Berlin A."/>
            <person name="Chapman S.B."/>
            <person name="Chen Z."/>
            <person name="Freedman E."/>
            <person name="Gellesch M."/>
            <person name="Goldberg J."/>
            <person name="Griggs A."/>
            <person name="Gujja S."/>
            <person name="Heilman E."/>
            <person name="Heiman D."/>
            <person name="Howarth C."/>
            <person name="Mehta T."/>
            <person name="Neiman D."/>
            <person name="Pearson M."/>
            <person name="Roberts A."/>
            <person name="Saif S."/>
            <person name="Shea T."/>
            <person name="Shenoy N."/>
            <person name="Sisk P."/>
            <person name="Stolte C."/>
            <person name="Sykes S."/>
            <person name="White J."/>
            <person name="Yandava C."/>
            <person name="Burger G."/>
            <person name="Gray M.W."/>
            <person name="Holland P.W.H."/>
            <person name="King N."/>
            <person name="Lang F.B.F."/>
            <person name="Roger A.J."/>
            <person name="Ruiz-Trillo I."/>
            <person name="Haas B."/>
            <person name="Nusbaum C."/>
            <person name="Birren B."/>
        </authorList>
    </citation>
    <scope>NUCLEOTIDE SEQUENCE [LARGE SCALE GENOMIC DNA]</scope>
    <source>
        <strain evidence="1 2">JP610</strain>
    </source>
</reference>
<dbReference type="RefSeq" id="XP_014143671.1">
    <property type="nucleotide sequence ID" value="XM_014288196.1"/>
</dbReference>
<proteinExistence type="predicted"/>
<evidence type="ECO:0000313" key="1">
    <source>
        <dbReference type="EMBL" id="KNC69769.1"/>
    </source>
</evidence>
<dbReference type="OrthoDB" id="68483at2759"/>
<sequence length="43" mass="4897">FELMENGCIMDVDERRVGQALAPEVARKFFVDLLLGIEYCTCT</sequence>
<accession>A0A0L0EZF8</accession>
<keyword evidence="2" id="KW-1185">Reference proteome</keyword>
<dbReference type="AlphaFoldDB" id="A0A0L0EZF8"/>
<feature type="non-terminal residue" evidence="1">
    <location>
        <position position="1"/>
    </location>
</feature>
<dbReference type="GeneID" id="25918220"/>
<gene>
    <name evidence="1" type="ORF">SARC_17716</name>
</gene>
<dbReference type="Proteomes" id="UP000054560">
    <property type="component" value="Unassembled WGS sequence"/>
</dbReference>
<organism evidence="1 2">
    <name type="scientific">Sphaeroforma arctica JP610</name>
    <dbReference type="NCBI Taxonomy" id="667725"/>
    <lineage>
        <taxon>Eukaryota</taxon>
        <taxon>Ichthyosporea</taxon>
        <taxon>Ichthyophonida</taxon>
        <taxon>Sphaeroforma</taxon>
    </lineage>
</organism>
<protein>
    <submittedName>
        <fullName evidence="1">Uncharacterized protein</fullName>
    </submittedName>
</protein>
<dbReference type="EMBL" id="KQ253398">
    <property type="protein sequence ID" value="KNC69769.1"/>
    <property type="molecule type" value="Genomic_DNA"/>
</dbReference>
<evidence type="ECO:0000313" key="2">
    <source>
        <dbReference type="Proteomes" id="UP000054560"/>
    </source>
</evidence>